<dbReference type="InterPro" id="IPR048701">
    <property type="entry name" value="CIP2A_N"/>
</dbReference>
<keyword evidence="1" id="KW-0175">Coiled coil</keyword>
<evidence type="ECO:0000313" key="3">
    <source>
        <dbReference type="EMBL" id="TMS35545.1"/>
    </source>
</evidence>
<accession>A0A4U8USI8</accession>
<evidence type="ECO:0000256" key="1">
    <source>
        <dbReference type="SAM" id="Coils"/>
    </source>
</evidence>
<gene>
    <name evidence="3" type="ORF">L596_002925</name>
</gene>
<dbReference type="EMBL" id="AZBU02000001">
    <property type="protein sequence ID" value="TMS35545.1"/>
    <property type="molecule type" value="Genomic_DNA"/>
</dbReference>
<feature type="coiled-coil region" evidence="1">
    <location>
        <begin position="457"/>
        <end position="498"/>
    </location>
</feature>
<feature type="coiled-coil region" evidence="1">
    <location>
        <begin position="541"/>
        <end position="610"/>
    </location>
</feature>
<comment type="caution">
    <text evidence="3">The sequence shown here is derived from an EMBL/GenBank/DDBJ whole genome shotgun (WGS) entry which is preliminary data.</text>
</comment>
<evidence type="ECO:0000259" key="2">
    <source>
        <dbReference type="Pfam" id="PF21044"/>
    </source>
</evidence>
<dbReference type="EMBL" id="CM016762">
    <property type="protein sequence ID" value="TMS35545.1"/>
    <property type="molecule type" value="Genomic_DNA"/>
</dbReference>
<dbReference type="PANTHER" id="PTHR23161:SF2">
    <property type="entry name" value="PROTEIN CIP2A"/>
    <property type="match status" value="1"/>
</dbReference>
<dbReference type="Pfam" id="PF21044">
    <property type="entry name" value="CIP2A_N"/>
    <property type="match status" value="1"/>
</dbReference>
<dbReference type="Proteomes" id="UP000298663">
    <property type="component" value="Chromosome X"/>
</dbReference>
<feature type="domain" description="CIP2A N-terminal" evidence="2">
    <location>
        <begin position="55"/>
        <end position="327"/>
    </location>
</feature>
<reference evidence="3 4" key="2">
    <citation type="journal article" date="2019" name="G3 (Bethesda)">
        <title>Hybrid Assembly of the Genome of the Entomopathogenic Nematode Steinernema carpocapsae Identifies the X-Chromosome.</title>
        <authorList>
            <person name="Serra L."/>
            <person name="Macchietto M."/>
            <person name="Macias-Munoz A."/>
            <person name="McGill C.J."/>
            <person name="Rodriguez I.M."/>
            <person name="Rodriguez B."/>
            <person name="Murad R."/>
            <person name="Mortazavi A."/>
        </authorList>
    </citation>
    <scope>NUCLEOTIDE SEQUENCE [LARGE SCALE GENOMIC DNA]</scope>
    <source>
        <strain evidence="3 4">ALL</strain>
    </source>
</reference>
<evidence type="ECO:0000313" key="4">
    <source>
        <dbReference type="Proteomes" id="UP000298663"/>
    </source>
</evidence>
<protein>
    <recommendedName>
        <fullName evidence="2">CIP2A N-terminal domain-containing protein</fullName>
    </recommendedName>
</protein>
<organism evidence="3 4">
    <name type="scientific">Steinernema carpocapsae</name>
    <name type="common">Entomopathogenic nematode</name>
    <dbReference type="NCBI Taxonomy" id="34508"/>
    <lineage>
        <taxon>Eukaryota</taxon>
        <taxon>Metazoa</taxon>
        <taxon>Ecdysozoa</taxon>
        <taxon>Nematoda</taxon>
        <taxon>Chromadorea</taxon>
        <taxon>Rhabditida</taxon>
        <taxon>Tylenchina</taxon>
        <taxon>Panagrolaimomorpha</taxon>
        <taxon>Strongyloidoidea</taxon>
        <taxon>Steinernematidae</taxon>
        <taxon>Steinernema</taxon>
    </lineage>
</organism>
<dbReference type="OrthoDB" id="73401at2759"/>
<dbReference type="InterPro" id="IPR042510">
    <property type="entry name" value="CIP2A"/>
</dbReference>
<proteinExistence type="predicted"/>
<dbReference type="AlphaFoldDB" id="A0A4U8USI8"/>
<name>A0A4U8USI8_STECR</name>
<reference evidence="3 4" key="1">
    <citation type="journal article" date="2015" name="Genome Biol.">
        <title>Comparative genomics of Steinernema reveals deeply conserved gene regulatory networks.</title>
        <authorList>
            <person name="Dillman A.R."/>
            <person name="Macchietto M."/>
            <person name="Porter C.F."/>
            <person name="Rogers A."/>
            <person name="Williams B."/>
            <person name="Antoshechkin I."/>
            <person name="Lee M.M."/>
            <person name="Goodwin Z."/>
            <person name="Lu X."/>
            <person name="Lewis E.E."/>
            <person name="Goodrich-Blair H."/>
            <person name="Stock S.P."/>
            <person name="Adams B.J."/>
            <person name="Sternberg P.W."/>
            <person name="Mortazavi A."/>
        </authorList>
    </citation>
    <scope>NUCLEOTIDE SEQUENCE [LARGE SCALE GENOMIC DNA]</scope>
    <source>
        <strain evidence="3 4">ALL</strain>
    </source>
</reference>
<sequence length="613" mass="68884">MTRHIGADLLKRLVVAENLSVGAPVTTDRIKCFQNCGGFVLTTTGKDLATLSFFQRSIQKVANLFLHLDARTEESLKIYELLLSFCSVSAMRTPVCSSILSTPVSTGRAVTPFWIIAKTAKMTFTEAMTPDVPISACRLMRFLLKEVFDCGKKISEFLQISVVSEIVVSCVGGLQEFEGPLLTERCQLLTEGLRIAEVAALDDDIRPELLSVVSSGLCSKIFNDQIMMNPITHQLQTSTAPENIPEWSLNGTEIILELIKVLATLKDFSKLHKDLYWRTLKDERLIPFIAFAIANGSDDMVSNALLLYNHCKQVPEFQSSWLGSLISSWTKSNRIAYADYKRLNGSCSNLNESFGMKGMERMQFGSEEFSNISIEDFLGKVKQGMAVNGKDARLSQIVGVFEKKLSMMESREKELETLISIKDHALAQNDRQRFSNGSSGTELNSLKTAIAILENSLGEEKLRNKEIRALNDKLTEQIDAAKTQAEIAIERSDHLQKEKLQLTELLQTQQTENVEERKIQHILRLKFDDMTEKFTTTSKTLFEAEEQVAKLNVLLMQATEATEARSKVENAKLNQLEKSVTENEQKLTSLKEERNKIQLEKNKLECLLKGIGR</sequence>
<keyword evidence="4" id="KW-1185">Reference proteome</keyword>
<dbReference type="PANTHER" id="PTHR23161">
    <property type="entry name" value="PROTEIN CIP2A"/>
    <property type="match status" value="1"/>
</dbReference>